<evidence type="ECO:0000313" key="3">
    <source>
        <dbReference type="Proteomes" id="UP001602119"/>
    </source>
</evidence>
<evidence type="ECO:0000313" key="2">
    <source>
        <dbReference type="EMBL" id="MFF4778522.1"/>
    </source>
</evidence>
<gene>
    <name evidence="2" type="ORF">ACFY05_37440</name>
</gene>
<comment type="caution">
    <text evidence="2">The sequence shown here is derived from an EMBL/GenBank/DDBJ whole genome shotgun (WGS) entry which is preliminary data.</text>
</comment>
<protein>
    <submittedName>
        <fullName evidence="2">Chromate resistance protein ChrB</fullName>
    </submittedName>
</protein>
<accession>A0ABW6VK54</accession>
<name>A0ABW6VK54_MICFU</name>
<dbReference type="RefSeq" id="WP_387347141.1">
    <property type="nucleotide sequence ID" value="NZ_JBIAXI010000033.1"/>
</dbReference>
<keyword evidence="3" id="KW-1185">Reference proteome</keyword>
<feature type="domain" description="ChrB N-terminal" evidence="1">
    <location>
        <begin position="24"/>
        <end position="103"/>
    </location>
</feature>
<dbReference type="Pfam" id="PF20229">
    <property type="entry name" value="ChrB_N"/>
    <property type="match status" value="1"/>
</dbReference>
<reference evidence="2 3" key="1">
    <citation type="submission" date="2024-10" db="EMBL/GenBank/DDBJ databases">
        <title>The Natural Products Discovery Center: Release of the First 8490 Sequenced Strains for Exploring Actinobacteria Biosynthetic Diversity.</title>
        <authorList>
            <person name="Kalkreuter E."/>
            <person name="Kautsar S.A."/>
            <person name="Yang D."/>
            <person name="Bader C.D."/>
            <person name="Teijaro C.N."/>
            <person name="Fluegel L."/>
            <person name="Davis C.M."/>
            <person name="Simpson J.R."/>
            <person name="Lauterbach L."/>
            <person name="Steele A.D."/>
            <person name="Gui C."/>
            <person name="Meng S."/>
            <person name="Li G."/>
            <person name="Viehrig K."/>
            <person name="Ye F."/>
            <person name="Su P."/>
            <person name="Kiefer A.F."/>
            <person name="Nichols A."/>
            <person name="Cepeda A.J."/>
            <person name="Yan W."/>
            <person name="Fan B."/>
            <person name="Jiang Y."/>
            <person name="Adhikari A."/>
            <person name="Zheng C.-J."/>
            <person name="Schuster L."/>
            <person name="Cowan T.M."/>
            <person name="Smanski M.J."/>
            <person name="Chevrette M.G."/>
            <person name="De Carvalho L.P.S."/>
            <person name="Shen B."/>
        </authorList>
    </citation>
    <scope>NUCLEOTIDE SEQUENCE [LARGE SCALE GENOMIC DNA]</scope>
    <source>
        <strain evidence="2 3">NPDC001281</strain>
    </source>
</reference>
<proteinExistence type="predicted"/>
<evidence type="ECO:0000259" key="1">
    <source>
        <dbReference type="Pfam" id="PF20229"/>
    </source>
</evidence>
<dbReference type="EMBL" id="JBIAXI010000033">
    <property type="protein sequence ID" value="MFF4778522.1"/>
    <property type="molecule type" value="Genomic_DNA"/>
</dbReference>
<dbReference type="InterPro" id="IPR046858">
    <property type="entry name" value="ChrB_N"/>
</dbReference>
<organism evidence="2 3">
    <name type="scientific">Microtetraspora fusca</name>
    <dbReference type="NCBI Taxonomy" id="1997"/>
    <lineage>
        <taxon>Bacteria</taxon>
        <taxon>Bacillati</taxon>
        <taxon>Actinomycetota</taxon>
        <taxon>Actinomycetes</taxon>
        <taxon>Streptosporangiales</taxon>
        <taxon>Streptosporangiaceae</taxon>
        <taxon>Microtetraspora</taxon>
    </lineage>
</organism>
<dbReference type="Proteomes" id="UP001602119">
    <property type="component" value="Unassembled WGS sequence"/>
</dbReference>
<sequence>MRQGGTGEWVLLSYRLPREPSTPRIGIWRKLRRLGVAQLSDGLVALPADARTREQLEWIADEVIEAGGTAGIWLAHPSTSAQEQRLAASMAAARAAEYAAVTEQAALASGQDEATRHSTARRLRAELRRIGRRDYFPPPQRRTAHLAVDALIAPGVAGNETKERQR</sequence>